<comment type="caution">
    <text evidence="2">The sequence shown here is derived from an EMBL/GenBank/DDBJ whole genome shotgun (WGS) entry which is preliminary data.</text>
</comment>
<reference evidence="2" key="1">
    <citation type="submission" date="2021-02" db="EMBL/GenBank/DDBJ databases">
        <authorList>
            <person name="Dougan E. K."/>
            <person name="Rhodes N."/>
            <person name="Thang M."/>
            <person name="Chan C."/>
        </authorList>
    </citation>
    <scope>NUCLEOTIDE SEQUENCE</scope>
</reference>
<feature type="non-terminal residue" evidence="2">
    <location>
        <position position="207"/>
    </location>
</feature>
<dbReference type="EMBL" id="CAJNNV010032803">
    <property type="protein sequence ID" value="CAE8641100.1"/>
    <property type="molecule type" value="Genomic_DNA"/>
</dbReference>
<dbReference type="OrthoDB" id="439256at2759"/>
<keyword evidence="3" id="KW-1185">Reference proteome</keyword>
<dbReference type="AlphaFoldDB" id="A0A813HUA9"/>
<accession>A0A813HUA9</accession>
<feature type="region of interest" description="Disordered" evidence="1">
    <location>
        <begin position="127"/>
        <end position="150"/>
    </location>
</feature>
<organism evidence="2 3">
    <name type="scientific">Polarella glacialis</name>
    <name type="common">Dinoflagellate</name>
    <dbReference type="NCBI Taxonomy" id="89957"/>
    <lineage>
        <taxon>Eukaryota</taxon>
        <taxon>Sar</taxon>
        <taxon>Alveolata</taxon>
        <taxon>Dinophyceae</taxon>
        <taxon>Suessiales</taxon>
        <taxon>Suessiaceae</taxon>
        <taxon>Polarella</taxon>
    </lineage>
</organism>
<feature type="region of interest" description="Disordered" evidence="1">
    <location>
        <begin position="1"/>
        <end position="20"/>
    </location>
</feature>
<name>A0A813HUA9_POLGL</name>
<proteinExistence type="predicted"/>
<evidence type="ECO:0000256" key="1">
    <source>
        <dbReference type="SAM" id="MobiDB-lite"/>
    </source>
</evidence>
<feature type="region of interest" description="Disordered" evidence="1">
    <location>
        <begin position="31"/>
        <end position="69"/>
    </location>
</feature>
<gene>
    <name evidence="2" type="ORF">PGLA1383_LOCUS55823</name>
</gene>
<sequence length="207" mass="20846">AAKAPAAPSAPFTPAPAASNTAAPQIAPMLDLLSGGASPPAKPRVPAADASPLLGGLDFSPVAGEAASAPGSWTADFAKFPAAEVAKPASKNSSFADGLIDLDFSCPPPKAAPPLAKELNFDLVDPVAEPAEEPAPTPAGETSQDDSNISLGEKLREAVLSGNADDLQRLFKQCAESPPKKANRVDASRFAAFSAFDDLCGDGAAKV</sequence>
<feature type="non-terminal residue" evidence="2">
    <location>
        <position position="1"/>
    </location>
</feature>
<evidence type="ECO:0000313" key="2">
    <source>
        <dbReference type="EMBL" id="CAE8641100.1"/>
    </source>
</evidence>
<evidence type="ECO:0000313" key="3">
    <source>
        <dbReference type="Proteomes" id="UP000654075"/>
    </source>
</evidence>
<dbReference type="Proteomes" id="UP000654075">
    <property type="component" value="Unassembled WGS sequence"/>
</dbReference>
<protein>
    <submittedName>
        <fullName evidence="2">Uncharacterized protein</fullName>
    </submittedName>
</protein>